<feature type="domain" description="HIT-type" evidence="8">
    <location>
        <begin position="11"/>
        <end position="45"/>
    </location>
</feature>
<dbReference type="Pfam" id="PF25790">
    <property type="entry name" value="BCD1"/>
    <property type="match status" value="1"/>
</dbReference>
<gene>
    <name evidence="9" type="ORF">EJ04DRAFT_195988</name>
</gene>
<comment type="caution">
    <text evidence="9">The sequence shown here is derived from an EMBL/GenBank/DDBJ whole genome shotgun (WGS) entry which is preliminary data.</text>
</comment>
<evidence type="ECO:0000256" key="2">
    <source>
        <dbReference type="ARBA" id="ARBA00022771"/>
    </source>
</evidence>
<keyword evidence="10" id="KW-1185">Reference proteome</keyword>
<dbReference type="EMBL" id="ML996135">
    <property type="protein sequence ID" value="KAF2735508.1"/>
    <property type="molecule type" value="Genomic_DNA"/>
</dbReference>
<organism evidence="9 10">
    <name type="scientific">Polyplosphaeria fusca</name>
    <dbReference type="NCBI Taxonomy" id="682080"/>
    <lineage>
        <taxon>Eukaryota</taxon>
        <taxon>Fungi</taxon>
        <taxon>Dikarya</taxon>
        <taxon>Ascomycota</taxon>
        <taxon>Pezizomycotina</taxon>
        <taxon>Dothideomycetes</taxon>
        <taxon>Pleosporomycetidae</taxon>
        <taxon>Pleosporales</taxon>
        <taxon>Tetraplosphaeriaceae</taxon>
        <taxon>Polyplosphaeria</taxon>
    </lineage>
</organism>
<evidence type="ECO:0000256" key="5">
    <source>
        <dbReference type="ARBA" id="ARBA00049654"/>
    </source>
</evidence>
<accession>A0A9P4V3U4</accession>
<evidence type="ECO:0000256" key="3">
    <source>
        <dbReference type="ARBA" id="ARBA00022833"/>
    </source>
</evidence>
<name>A0A9P4V3U4_9PLEO</name>
<dbReference type="GO" id="GO:0048254">
    <property type="term" value="P:snoRNA localization"/>
    <property type="evidence" value="ECO:0007669"/>
    <property type="project" value="TreeGrafter"/>
</dbReference>
<dbReference type="PROSITE" id="PS51083">
    <property type="entry name" value="ZF_HIT"/>
    <property type="match status" value="1"/>
</dbReference>
<proteinExistence type="inferred from homology"/>
<dbReference type="GO" id="GO:0000492">
    <property type="term" value="P:box C/D snoRNP assembly"/>
    <property type="evidence" value="ECO:0007669"/>
    <property type="project" value="TreeGrafter"/>
</dbReference>
<feature type="compositionally biased region" description="Polar residues" evidence="7">
    <location>
        <begin position="200"/>
        <end position="212"/>
    </location>
</feature>
<comment type="similarity">
    <text evidence="5">Belongs to the BCD1 family.</text>
</comment>
<dbReference type="InterPro" id="IPR007529">
    <property type="entry name" value="Znf_HIT"/>
</dbReference>
<evidence type="ECO:0000256" key="4">
    <source>
        <dbReference type="ARBA" id="ARBA00049598"/>
    </source>
</evidence>
<evidence type="ECO:0000259" key="8">
    <source>
        <dbReference type="PROSITE" id="PS51083"/>
    </source>
</evidence>
<evidence type="ECO:0000256" key="7">
    <source>
        <dbReference type="SAM" id="MobiDB-lite"/>
    </source>
</evidence>
<feature type="region of interest" description="Disordered" evidence="7">
    <location>
        <begin position="171"/>
        <end position="246"/>
    </location>
</feature>
<evidence type="ECO:0000256" key="6">
    <source>
        <dbReference type="PROSITE-ProRule" id="PRU00453"/>
    </source>
</evidence>
<dbReference type="GO" id="GO:0005634">
    <property type="term" value="C:nucleus"/>
    <property type="evidence" value="ECO:0007669"/>
    <property type="project" value="TreeGrafter"/>
</dbReference>
<dbReference type="SUPFAM" id="SSF144232">
    <property type="entry name" value="HIT/MYND zinc finger-like"/>
    <property type="match status" value="1"/>
</dbReference>
<dbReference type="GO" id="GO:0008270">
    <property type="term" value="F:zinc ion binding"/>
    <property type="evidence" value="ECO:0007669"/>
    <property type="project" value="UniProtKB-UniRule"/>
</dbReference>
<protein>
    <recommendedName>
        <fullName evidence="8">HIT-type domain-containing protein</fullName>
    </recommendedName>
</protein>
<dbReference type="InterPro" id="IPR051639">
    <property type="entry name" value="BCD1"/>
</dbReference>
<keyword evidence="3" id="KW-0862">Zinc</keyword>
<keyword evidence="1" id="KW-0479">Metal-binding</keyword>
<evidence type="ECO:0000313" key="9">
    <source>
        <dbReference type="EMBL" id="KAF2735508.1"/>
    </source>
</evidence>
<dbReference type="AlphaFoldDB" id="A0A9P4V3U4"/>
<dbReference type="OrthoDB" id="272357at2759"/>
<dbReference type="Proteomes" id="UP000799444">
    <property type="component" value="Unassembled WGS sequence"/>
</dbReference>
<feature type="region of interest" description="Disordered" evidence="7">
    <location>
        <begin position="84"/>
        <end position="105"/>
    </location>
</feature>
<evidence type="ECO:0000313" key="10">
    <source>
        <dbReference type="Proteomes" id="UP000799444"/>
    </source>
</evidence>
<comment type="function">
    <text evidence="4">Required for box C/D snoRNAs accumulation involved in snoRNA processing, snoRNA transport to the nucleolus and ribosome biogenesis.</text>
</comment>
<dbReference type="PANTHER" id="PTHR13483">
    <property type="entry name" value="BOX C_D SNORNA PROTEIN 1-RELATED"/>
    <property type="match status" value="1"/>
</dbReference>
<sequence length="358" mass="39283">MAHQTLLSDLCSVCNNATSKYRCPGCGTRTCSLPCYKRHQTRAQCTGKRDPTKFVKKSSLATPAGIDHDFNYLTSIEREVEKAGRQIEDRGLGPPPPRTGPRKGEISDAQFEAIGVHVIRAPKGLSRQRENKTRRSGRNNTIWTVEWIQPDSGRLLNEVIGHQPIAEAFLHAIGQNPPRPAKKRKRGDNEGPEQAPEGQDASTSQNDVQPNQAFDVAEEQREPAAPGQEGAISSAHPGPHELSGPEPVPPYHYYLLRPRTNTSRHVLIPVPPTSALDQVLCGKTVLEFPTIYVFPGGDLPDGFVLEKQYLESTSPEAKQMTNLLGSVPHPEVDDKASSQHLDSTRILEVLQQDLGGAL</sequence>
<evidence type="ECO:0000256" key="1">
    <source>
        <dbReference type="ARBA" id="ARBA00022723"/>
    </source>
</evidence>
<dbReference type="InterPro" id="IPR057721">
    <property type="entry name" value="BCD1_alpha/beta"/>
</dbReference>
<dbReference type="GO" id="GO:0070761">
    <property type="term" value="C:pre-snoRNP complex"/>
    <property type="evidence" value="ECO:0007669"/>
    <property type="project" value="TreeGrafter"/>
</dbReference>
<reference evidence="9" key="1">
    <citation type="journal article" date="2020" name="Stud. Mycol.">
        <title>101 Dothideomycetes genomes: a test case for predicting lifestyles and emergence of pathogens.</title>
        <authorList>
            <person name="Haridas S."/>
            <person name="Albert R."/>
            <person name="Binder M."/>
            <person name="Bloem J."/>
            <person name="Labutti K."/>
            <person name="Salamov A."/>
            <person name="Andreopoulos B."/>
            <person name="Baker S."/>
            <person name="Barry K."/>
            <person name="Bills G."/>
            <person name="Bluhm B."/>
            <person name="Cannon C."/>
            <person name="Castanera R."/>
            <person name="Culley D."/>
            <person name="Daum C."/>
            <person name="Ezra D."/>
            <person name="Gonzalez J."/>
            <person name="Henrissat B."/>
            <person name="Kuo A."/>
            <person name="Liang C."/>
            <person name="Lipzen A."/>
            <person name="Lutzoni F."/>
            <person name="Magnuson J."/>
            <person name="Mondo S."/>
            <person name="Nolan M."/>
            <person name="Ohm R."/>
            <person name="Pangilinan J."/>
            <person name="Park H.-J."/>
            <person name="Ramirez L."/>
            <person name="Alfaro M."/>
            <person name="Sun H."/>
            <person name="Tritt A."/>
            <person name="Yoshinaga Y."/>
            <person name="Zwiers L.-H."/>
            <person name="Turgeon B."/>
            <person name="Goodwin S."/>
            <person name="Spatafora J."/>
            <person name="Crous P."/>
            <person name="Grigoriev I."/>
        </authorList>
    </citation>
    <scope>NUCLEOTIDE SEQUENCE</scope>
    <source>
        <strain evidence="9">CBS 125425</strain>
    </source>
</reference>
<keyword evidence="2 6" id="KW-0863">Zinc-finger</keyword>
<dbReference type="PANTHER" id="PTHR13483:SF11">
    <property type="entry name" value="ZINC FINGER HIT DOMAIN-CONTAINING PROTEIN 3"/>
    <property type="match status" value="1"/>
</dbReference>
<dbReference type="GO" id="GO:0000463">
    <property type="term" value="P:maturation of LSU-rRNA from tricistronic rRNA transcript (SSU-rRNA, 5.8S rRNA, LSU-rRNA)"/>
    <property type="evidence" value="ECO:0007669"/>
    <property type="project" value="TreeGrafter"/>
</dbReference>
<dbReference type="Gene3D" id="3.30.60.190">
    <property type="match status" value="1"/>
</dbReference>
<dbReference type="Pfam" id="PF04438">
    <property type="entry name" value="zf-HIT"/>
    <property type="match status" value="1"/>
</dbReference>
<dbReference type="CDD" id="cd23023">
    <property type="entry name" value="zf-HIT_BCD1"/>
    <property type="match status" value="1"/>
</dbReference>